<organism evidence="2 3">
    <name type="scientific">Photorhabdus luminescens</name>
    <name type="common">Xenorhabdus luminescens</name>
    <dbReference type="NCBI Taxonomy" id="29488"/>
    <lineage>
        <taxon>Bacteria</taxon>
        <taxon>Pseudomonadati</taxon>
        <taxon>Pseudomonadota</taxon>
        <taxon>Gammaproteobacteria</taxon>
        <taxon>Enterobacterales</taxon>
        <taxon>Morganellaceae</taxon>
        <taxon>Photorhabdus</taxon>
    </lineage>
</organism>
<protein>
    <submittedName>
        <fullName evidence="2">Antitoxin ChpS</fullName>
    </submittedName>
</protein>
<keyword evidence="3" id="KW-1185">Reference proteome</keyword>
<dbReference type="Gene3D" id="2.10.260.10">
    <property type="match status" value="1"/>
</dbReference>
<dbReference type="SUPFAM" id="SSF89447">
    <property type="entry name" value="AbrB/MazE/MraZ-like"/>
    <property type="match status" value="1"/>
</dbReference>
<dbReference type="RefSeq" id="WP_049585110.1">
    <property type="nucleotide sequence ID" value="NZ_CAWQXX010000056.1"/>
</dbReference>
<evidence type="ECO:0000313" key="3">
    <source>
        <dbReference type="Proteomes" id="UP000183223"/>
    </source>
</evidence>
<name>A0A1G5QSB4_PHOLU</name>
<gene>
    <name evidence="2" type="ORF">SAMN02982990_02164</name>
</gene>
<dbReference type="AlphaFoldDB" id="A0A1G5QSB4"/>
<feature type="domain" description="SpoVT-AbrB" evidence="1">
    <location>
        <begin position="8"/>
        <end position="53"/>
    </location>
</feature>
<dbReference type="GO" id="GO:0003677">
    <property type="term" value="F:DNA binding"/>
    <property type="evidence" value="ECO:0007669"/>
    <property type="project" value="InterPro"/>
</dbReference>
<evidence type="ECO:0000259" key="1">
    <source>
        <dbReference type="SMART" id="SM00966"/>
    </source>
</evidence>
<reference evidence="3" key="1">
    <citation type="submission" date="2016-10" db="EMBL/GenBank/DDBJ databases">
        <authorList>
            <person name="Varghese N."/>
            <person name="Submissions S."/>
        </authorList>
    </citation>
    <scope>NUCLEOTIDE SEQUENCE [LARGE SCALE GENOMIC DNA]</scope>
    <source>
        <strain evidence="3">ATCC 29999</strain>
    </source>
</reference>
<evidence type="ECO:0000313" key="2">
    <source>
        <dbReference type="EMBL" id="SCZ64151.1"/>
    </source>
</evidence>
<dbReference type="EMBL" id="FMWJ01000008">
    <property type="protein sequence ID" value="SCZ64151.1"/>
    <property type="molecule type" value="Genomic_DNA"/>
</dbReference>
<dbReference type="OrthoDB" id="6506020at2"/>
<dbReference type="InterPro" id="IPR007159">
    <property type="entry name" value="SpoVT-AbrB_dom"/>
</dbReference>
<proteinExistence type="predicted"/>
<sequence length="93" mass="10375">MTTLTRLRKQGGAVVLTIPSDIAQSLGWRPGTEIELNKQGECLNIISAKRQRRGRKTLSQLLTEINPQEIKVLNQSVASWNETPAVGKEYNDD</sequence>
<accession>A0A1G5QSB4</accession>
<dbReference type="SMART" id="SM00966">
    <property type="entry name" value="SpoVT_AbrB"/>
    <property type="match status" value="1"/>
</dbReference>
<dbReference type="InterPro" id="IPR037914">
    <property type="entry name" value="SpoVT-AbrB_sf"/>
</dbReference>
<dbReference type="Proteomes" id="UP000183223">
    <property type="component" value="Unassembled WGS sequence"/>
</dbReference>
<dbReference type="GeneID" id="45658055"/>